<name>A0ABS6F3B6_9CLOT</name>
<organism evidence="2 3">
    <name type="scientific">Clostridium simiarum</name>
    <dbReference type="NCBI Taxonomy" id="2841506"/>
    <lineage>
        <taxon>Bacteria</taxon>
        <taxon>Bacillati</taxon>
        <taxon>Bacillota</taxon>
        <taxon>Clostridia</taxon>
        <taxon>Eubacteriales</taxon>
        <taxon>Clostridiaceae</taxon>
        <taxon>Clostridium</taxon>
    </lineage>
</organism>
<reference evidence="2 3" key="1">
    <citation type="submission" date="2021-06" db="EMBL/GenBank/DDBJ databases">
        <authorList>
            <person name="Sun Q."/>
            <person name="Li D."/>
        </authorList>
    </citation>
    <scope>NUCLEOTIDE SEQUENCE [LARGE SCALE GENOMIC DNA]</scope>
    <source>
        <strain evidence="2 3">MSJ-4</strain>
    </source>
</reference>
<accession>A0ABS6F3B6</accession>
<gene>
    <name evidence="2" type="ORF">KQI89_14555</name>
</gene>
<evidence type="ECO:0000313" key="3">
    <source>
        <dbReference type="Proteomes" id="UP000736583"/>
    </source>
</evidence>
<sequence>MELTKKEQNILNTINNYIKQNEIPPTIRKLGDITGLKCTWLR</sequence>
<feature type="domain" description="LexA repressor DNA-binding" evidence="1">
    <location>
        <begin position="2"/>
        <end position="38"/>
    </location>
</feature>
<dbReference type="EMBL" id="JAHLQL010000006">
    <property type="protein sequence ID" value="MBU5592969.1"/>
    <property type="molecule type" value="Genomic_DNA"/>
</dbReference>
<evidence type="ECO:0000259" key="1">
    <source>
        <dbReference type="Pfam" id="PF01726"/>
    </source>
</evidence>
<dbReference type="Pfam" id="PF01726">
    <property type="entry name" value="LexA_DNA_bind"/>
    <property type="match status" value="1"/>
</dbReference>
<keyword evidence="3" id="KW-1185">Reference proteome</keyword>
<evidence type="ECO:0000313" key="2">
    <source>
        <dbReference type="EMBL" id="MBU5592969.1"/>
    </source>
</evidence>
<protein>
    <recommendedName>
        <fullName evidence="1">LexA repressor DNA-binding domain-containing protein</fullName>
    </recommendedName>
</protein>
<dbReference type="RefSeq" id="WP_216457664.1">
    <property type="nucleotide sequence ID" value="NZ_JAHLQL010000006.1"/>
</dbReference>
<comment type="caution">
    <text evidence="2">The sequence shown here is derived from an EMBL/GenBank/DDBJ whole genome shotgun (WGS) entry which is preliminary data.</text>
</comment>
<proteinExistence type="predicted"/>
<dbReference type="InterPro" id="IPR006199">
    <property type="entry name" value="LexA_DNA-bd_dom"/>
</dbReference>
<dbReference type="Proteomes" id="UP000736583">
    <property type="component" value="Unassembled WGS sequence"/>
</dbReference>